<dbReference type="GO" id="GO:0015074">
    <property type="term" value="P:DNA integration"/>
    <property type="evidence" value="ECO:0007669"/>
    <property type="project" value="UniProtKB-KW"/>
</dbReference>
<evidence type="ECO:0000313" key="13">
    <source>
        <dbReference type="Proteomes" id="UP000033016"/>
    </source>
</evidence>
<dbReference type="CDD" id="cd00397">
    <property type="entry name" value="DNA_BRE_C"/>
    <property type="match status" value="1"/>
</dbReference>
<protein>
    <recommendedName>
        <fullName evidence="2">Integrase</fullName>
    </recommendedName>
</protein>
<dbReference type="Pfam" id="PF02899">
    <property type="entry name" value="Phage_int_SAM_1"/>
    <property type="match status" value="1"/>
</dbReference>
<dbReference type="InterPro" id="IPR044068">
    <property type="entry name" value="CB"/>
</dbReference>
<reference evidence="12 13" key="1">
    <citation type="journal article" date="2015" name="Genome Announc.">
        <title>Complete Genome Sequence of Bacillus megaterium Siphophage Stills.</title>
        <authorList>
            <person name="Lee S.S."/>
            <person name="Kongari R.R."/>
            <person name="Hernandez A.C."/>
            <person name="Kuty Everett G.F."/>
        </authorList>
    </citation>
    <scope>NUCLEOTIDE SEQUENCE [LARGE SCALE GENOMIC DNA]</scope>
</reference>
<evidence type="ECO:0000256" key="4">
    <source>
        <dbReference type="ARBA" id="ARBA00022801"/>
    </source>
</evidence>
<accession>A0A0E3T6D9</accession>
<dbReference type="Pfam" id="PF00589">
    <property type="entry name" value="Phage_integrase"/>
    <property type="match status" value="1"/>
</dbReference>
<dbReference type="GO" id="GO:0016740">
    <property type="term" value="F:transferase activity"/>
    <property type="evidence" value="ECO:0007669"/>
    <property type="project" value="UniProtKB-KW"/>
</dbReference>
<dbReference type="InterPro" id="IPR050090">
    <property type="entry name" value="Tyrosine_recombinase_XerCD"/>
</dbReference>
<dbReference type="GO" id="GO:0075713">
    <property type="term" value="P:establishment of integrated proviral latency"/>
    <property type="evidence" value="ECO:0007669"/>
    <property type="project" value="UniProtKB-KW"/>
</dbReference>
<dbReference type="SUPFAM" id="SSF56349">
    <property type="entry name" value="DNA breaking-rejoining enzymes"/>
    <property type="match status" value="1"/>
</dbReference>
<dbReference type="PANTHER" id="PTHR30349">
    <property type="entry name" value="PHAGE INTEGRASE-RELATED"/>
    <property type="match status" value="1"/>
</dbReference>
<dbReference type="InterPro" id="IPR004107">
    <property type="entry name" value="Integrase_SAM-like_N"/>
</dbReference>
<dbReference type="Gene3D" id="1.10.150.130">
    <property type="match status" value="1"/>
</dbReference>
<evidence type="ECO:0000256" key="7">
    <source>
        <dbReference type="ARBA" id="ARBA00023172"/>
    </source>
</evidence>
<keyword evidence="5" id="KW-0229">DNA integration</keyword>
<evidence type="ECO:0000313" key="12">
    <source>
        <dbReference type="EMBL" id="AKC02724.1"/>
    </source>
</evidence>
<dbReference type="PROSITE" id="PS51898">
    <property type="entry name" value="TYR_RECOMBINASE"/>
    <property type="match status" value="1"/>
</dbReference>
<dbReference type="OrthoDB" id="5750at10239"/>
<comment type="similarity">
    <text evidence="1">Belongs to the 'phage' integrase family.</text>
</comment>
<keyword evidence="13" id="KW-1185">Reference proteome</keyword>
<sequence length="299" mass="34854">MAKYNNVKTLNHYIDLFEKELSRNKSANTVINYVSDVNQFVTYMEQNDVDMNINNFEKEDFLNFIDHLKNKYTSAATIERKAVSTNEFLSFLNRTGRMKKAPFIDKKELSSYLPKKLKKPVKTLKTSEIKNLTFACDNLMEECIIRVLFDAALRVNELVNLKWSDIDNDFGRIVIRVIGKGDKERFPMITGKTYDKLMEMKDSRKWDSEYVIESERTKKQISTRRVNQILDKIGSRTGVEKFSSHIFRASQATNLLEKGLEISYVSELLGHSDTSVTYKNYVDANRKLHDKVEGYMEEI</sequence>
<keyword evidence="4" id="KW-0378">Hydrolase</keyword>
<evidence type="ECO:0000256" key="9">
    <source>
        <dbReference type="PROSITE-ProRule" id="PRU01248"/>
    </source>
</evidence>
<reference evidence="13" key="2">
    <citation type="submission" date="2015-01" db="EMBL/GenBank/DDBJ databases">
        <title>Complete Genome of Bacillus megaterium Siphophage Stills.</title>
        <authorList>
            <person name="Lee S.S."/>
            <person name="Kongari R.R."/>
            <person name="Hernandez A.C."/>
            <person name="Everett G.F.K."/>
        </authorList>
    </citation>
    <scope>NUCLEOTIDE SEQUENCE [LARGE SCALE GENOMIC DNA]</scope>
</reference>
<evidence type="ECO:0000256" key="1">
    <source>
        <dbReference type="ARBA" id="ARBA00008857"/>
    </source>
</evidence>
<evidence type="ECO:0000256" key="6">
    <source>
        <dbReference type="ARBA" id="ARBA00023125"/>
    </source>
</evidence>
<keyword evidence="3" id="KW-0808">Transferase</keyword>
<dbReference type="PROSITE" id="PS51900">
    <property type="entry name" value="CB"/>
    <property type="match status" value="1"/>
</dbReference>
<keyword evidence="6 9" id="KW-0238">DNA-binding</keyword>
<evidence type="ECO:0000259" key="10">
    <source>
        <dbReference type="PROSITE" id="PS51898"/>
    </source>
</evidence>
<dbReference type="InterPro" id="IPR013762">
    <property type="entry name" value="Integrase-like_cat_sf"/>
</dbReference>
<dbReference type="Gene3D" id="1.10.443.10">
    <property type="entry name" value="Intergrase catalytic core"/>
    <property type="match status" value="1"/>
</dbReference>
<keyword evidence="7" id="KW-0233">DNA recombination</keyword>
<dbReference type="InterPro" id="IPR002104">
    <property type="entry name" value="Integrase_catalytic"/>
</dbReference>
<dbReference type="GO" id="GO:0044826">
    <property type="term" value="P:viral genome integration into host DNA"/>
    <property type="evidence" value="ECO:0007669"/>
    <property type="project" value="UniProtKB-KW"/>
</dbReference>
<proteinExistence type="inferred from homology"/>
<gene>
    <name evidence="12" type="ORF">CPT_Stills96</name>
</gene>
<keyword evidence="8" id="KW-1160">Virus entry into host cell</keyword>
<evidence type="ECO:0000256" key="3">
    <source>
        <dbReference type="ARBA" id="ARBA00022679"/>
    </source>
</evidence>
<dbReference type="GO" id="GO:0003677">
    <property type="term" value="F:DNA binding"/>
    <property type="evidence" value="ECO:0007669"/>
    <property type="project" value="UniProtKB-UniRule"/>
</dbReference>
<dbReference type="InterPro" id="IPR011010">
    <property type="entry name" value="DNA_brk_join_enz"/>
</dbReference>
<name>A0A0E3T6D9_9CAUD</name>
<dbReference type="KEGG" id="vg:26661059"/>
<dbReference type="PANTHER" id="PTHR30349:SF81">
    <property type="entry name" value="TYROSINE RECOMBINASE XERC"/>
    <property type="match status" value="1"/>
</dbReference>
<keyword evidence="8" id="KW-1179">Viral genome integration</keyword>
<feature type="domain" description="Tyr recombinase" evidence="10">
    <location>
        <begin position="119"/>
        <end position="294"/>
    </location>
</feature>
<feature type="domain" description="Core-binding (CB)" evidence="11">
    <location>
        <begin position="8"/>
        <end position="93"/>
    </location>
</feature>
<organism evidence="12 13">
    <name type="scientific">Bacillus phage Stills</name>
    <dbReference type="NCBI Taxonomy" id="1610833"/>
    <lineage>
        <taxon>Viruses</taxon>
        <taxon>Duplodnaviria</taxon>
        <taxon>Heunggongvirae</taxon>
        <taxon>Uroviricota</taxon>
        <taxon>Caudoviricetes</taxon>
        <taxon>Slashvirus</taxon>
        <taxon>Slashvirus stills</taxon>
    </lineage>
</organism>
<dbReference type="Proteomes" id="UP000033016">
    <property type="component" value="Segment"/>
</dbReference>
<dbReference type="GO" id="GO:0016787">
    <property type="term" value="F:hydrolase activity"/>
    <property type="evidence" value="ECO:0007669"/>
    <property type="project" value="UniProtKB-KW"/>
</dbReference>
<dbReference type="GO" id="GO:0006310">
    <property type="term" value="P:DNA recombination"/>
    <property type="evidence" value="ECO:0007669"/>
    <property type="project" value="UniProtKB-KW"/>
</dbReference>
<dbReference type="EMBL" id="KP696448">
    <property type="protein sequence ID" value="AKC02724.1"/>
    <property type="molecule type" value="Genomic_DNA"/>
</dbReference>
<dbReference type="InterPro" id="IPR010998">
    <property type="entry name" value="Integrase_recombinase_N"/>
</dbReference>
<evidence type="ECO:0000256" key="2">
    <source>
        <dbReference type="ARBA" id="ARBA00016082"/>
    </source>
</evidence>
<dbReference type="RefSeq" id="YP_009196981.1">
    <property type="nucleotide sequence ID" value="NC_028777.1"/>
</dbReference>
<evidence type="ECO:0000259" key="11">
    <source>
        <dbReference type="PROSITE" id="PS51900"/>
    </source>
</evidence>
<evidence type="ECO:0000256" key="5">
    <source>
        <dbReference type="ARBA" id="ARBA00022908"/>
    </source>
</evidence>
<dbReference type="GeneID" id="26661059"/>
<evidence type="ECO:0000256" key="8">
    <source>
        <dbReference type="ARBA" id="ARBA00023195"/>
    </source>
</evidence>